<dbReference type="STRING" id="675824.A0A1E3PYZ1"/>
<dbReference type="EMBL" id="KV454299">
    <property type="protein sequence ID" value="ODQ70669.1"/>
    <property type="molecule type" value="Genomic_DNA"/>
</dbReference>
<keyword evidence="13" id="KW-1207">Sterol metabolism</keyword>
<name>A0A1E3PYZ1_LIPST</name>
<reference evidence="22 23" key="1">
    <citation type="journal article" date="2016" name="Proc. Natl. Acad. Sci. U.S.A.">
        <title>Comparative genomics of biotechnologically important yeasts.</title>
        <authorList>
            <person name="Riley R."/>
            <person name="Haridas S."/>
            <person name="Wolfe K.H."/>
            <person name="Lopes M.R."/>
            <person name="Hittinger C.T."/>
            <person name="Goeker M."/>
            <person name="Salamov A.A."/>
            <person name="Wisecaver J.H."/>
            <person name="Long T.M."/>
            <person name="Calvey C.H."/>
            <person name="Aerts A.L."/>
            <person name="Barry K.W."/>
            <person name="Choi C."/>
            <person name="Clum A."/>
            <person name="Coughlan A.Y."/>
            <person name="Deshpande S."/>
            <person name="Douglass A.P."/>
            <person name="Hanson S.J."/>
            <person name="Klenk H.-P."/>
            <person name="LaButti K.M."/>
            <person name="Lapidus A."/>
            <person name="Lindquist E.A."/>
            <person name="Lipzen A.M."/>
            <person name="Meier-Kolthoff J.P."/>
            <person name="Ohm R.A."/>
            <person name="Otillar R.P."/>
            <person name="Pangilinan J.L."/>
            <person name="Peng Y."/>
            <person name="Rokas A."/>
            <person name="Rosa C.A."/>
            <person name="Scheuner C."/>
            <person name="Sibirny A.A."/>
            <person name="Slot J.C."/>
            <person name="Stielow J.B."/>
            <person name="Sun H."/>
            <person name="Kurtzman C.P."/>
            <person name="Blackwell M."/>
            <person name="Grigoriev I.V."/>
            <person name="Jeffries T.W."/>
        </authorList>
    </citation>
    <scope>NUCLEOTIDE SEQUENCE [LARGE SCALE GENOMIC DNA]</scope>
    <source>
        <strain evidence="22 23">NRRL Y-11557</strain>
    </source>
</reference>
<evidence type="ECO:0000256" key="13">
    <source>
        <dbReference type="ARBA" id="ARBA00023166"/>
    </source>
</evidence>
<evidence type="ECO:0000256" key="5">
    <source>
        <dbReference type="ARBA" id="ARBA00010790"/>
    </source>
</evidence>
<dbReference type="EC" id="5.3.3.1" evidence="16"/>
<dbReference type="EC" id="1.1.3.13" evidence="6"/>
<dbReference type="GO" id="GO:0015945">
    <property type="term" value="P:methanol metabolic process"/>
    <property type="evidence" value="ECO:0007669"/>
    <property type="project" value="UniProtKB-KW"/>
</dbReference>
<dbReference type="GO" id="GO:0046188">
    <property type="term" value="P:methane catabolic process"/>
    <property type="evidence" value="ECO:0007669"/>
    <property type="project" value="UniProtKB-UniPathway"/>
</dbReference>
<dbReference type="GO" id="GO:0047639">
    <property type="term" value="F:alcohol oxidase activity"/>
    <property type="evidence" value="ECO:0007669"/>
    <property type="project" value="UniProtKB-EC"/>
</dbReference>
<dbReference type="Gene3D" id="3.50.50.60">
    <property type="entry name" value="FAD/NAD(P)-binding domain"/>
    <property type="match status" value="3"/>
</dbReference>
<dbReference type="Pfam" id="PF05199">
    <property type="entry name" value="GMC_oxred_C"/>
    <property type="match status" value="1"/>
</dbReference>
<keyword evidence="12" id="KW-0443">Lipid metabolism</keyword>
<evidence type="ECO:0000259" key="21">
    <source>
        <dbReference type="PROSITE" id="PS50206"/>
    </source>
</evidence>
<dbReference type="EC" id="1.1.3.6" evidence="18"/>
<evidence type="ECO:0000313" key="23">
    <source>
        <dbReference type="Proteomes" id="UP000094385"/>
    </source>
</evidence>
<evidence type="ECO:0000256" key="7">
    <source>
        <dbReference type="ARBA" id="ARBA00022548"/>
    </source>
</evidence>
<evidence type="ECO:0000256" key="8">
    <source>
        <dbReference type="ARBA" id="ARBA00022630"/>
    </source>
</evidence>
<evidence type="ECO:0000256" key="18">
    <source>
        <dbReference type="ARBA" id="ARBA00049723"/>
    </source>
</evidence>
<evidence type="ECO:0000256" key="20">
    <source>
        <dbReference type="ARBA" id="ARBA00049778"/>
    </source>
</evidence>
<dbReference type="Pfam" id="PF00732">
    <property type="entry name" value="GMC_oxred_N"/>
    <property type="match status" value="1"/>
</dbReference>
<keyword evidence="8" id="KW-0285">Flavoprotein</keyword>
<evidence type="ECO:0000256" key="3">
    <source>
        <dbReference type="ARBA" id="ARBA00004253"/>
    </source>
</evidence>
<feature type="domain" description="Rhodanese" evidence="21">
    <location>
        <begin position="30"/>
        <end position="68"/>
    </location>
</feature>
<evidence type="ECO:0000256" key="14">
    <source>
        <dbReference type="ARBA" id="ARBA00023221"/>
    </source>
</evidence>
<dbReference type="InterPro" id="IPR007867">
    <property type="entry name" value="GMC_OxRtase_C"/>
</dbReference>
<keyword evidence="7" id="KW-0153">Cholesterol metabolism</keyword>
<keyword evidence="14" id="KW-0753">Steroid metabolism</keyword>
<keyword evidence="11" id="KW-0485">Methanol utilization</keyword>
<protein>
    <recommendedName>
        <fullName evidence="19">Cholesterol oxidase</fullName>
        <ecNumber evidence="6">1.1.3.13</ecNumber>
        <ecNumber evidence="18">1.1.3.6</ecNumber>
        <ecNumber evidence="16">5.3.3.1</ecNumber>
    </recommendedName>
    <alternativeName>
        <fullName evidence="20">Cholesterol isomerase</fullName>
    </alternativeName>
</protein>
<dbReference type="SUPFAM" id="SSF51905">
    <property type="entry name" value="FAD/NAD(P)-binding domain"/>
    <property type="match status" value="1"/>
</dbReference>
<evidence type="ECO:0000256" key="16">
    <source>
        <dbReference type="ARBA" id="ARBA00038856"/>
    </source>
</evidence>
<evidence type="ECO:0000313" key="22">
    <source>
        <dbReference type="EMBL" id="ODQ70669.1"/>
    </source>
</evidence>
<dbReference type="InterPro" id="IPR000172">
    <property type="entry name" value="GMC_OxRdtase_N"/>
</dbReference>
<dbReference type="GO" id="GO:0016995">
    <property type="term" value="F:cholesterol oxidase activity"/>
    <property type="evidence" value="ECO:0007669"/>
    <property type="project" value="UniProtKB-EC"/>
</dbReference>
<dbReference type="PANTHER" id="PTHR47470">
    <property type="entry name" value="CHOLESTEROL OXIDASE"/>
    <property type="match status" value="1"/>
</dbReference>
<dbReference type="OrthoDB" id="9974421at2759"/>
<dbReference type="GO" id="GO:0004769">
    <property type="term" value="F:steroid Delta-isomerase activity"/>
    <property type="evidence" value="ECO:0007669"/>
    <property type="project" value="UniProtKB-EC"/>
</dbReference>
<dbReference type="SUPFAM" id="SSF53474">
    <property type="entry name" value="alpha/beta-Hydrolases"/>
    <property type="match status" value="1"/>
</dbReference>
<comment type="pathway">
    <text evidence="17">Steroid metabolism; cholesterol degradation.</text>
</comment>
<evidence type="ECO:0000256" key="11">
    <source>
        <dbReference type="ARBA" id="ARBA00023095"/>
    </source>
</evidence>
<comment type="subcellular location">
    <subcellularLocation>
        <location evidence="3">Peroxisome matrix</location>
    </subcellularLocation>
</comment>
<gene>
    <name evidence="22" type="ORF">LIPSTDRAFT_155707</name>
</gene>
<dbReference type="GO" id="GO:0005782">
    <property type="term" value="C:peroxisomal matrix"/>
    <property type="evidence" value="ECO:0007669"/>
    <property type="project" value="UniProtKB-SubCell"/>
</dbReference>
<keyword evidence="15" id="KW-0413">Isomerase</keyword>
<dbReference type="InterPro" id="IPR001763">
    <property type="entry name" value="Rhodanese-like_dom"/>
</dbReference>
<dbReference type="PROSITE" id="PS50206">
    <property type="entry name" value="RHODANESE_3"/>
    <property type="match status" value="1"/>
</dbReference>
<dbReference type="InterPro" id="IPR052542">
    <property type="entry name" value="Cholesterol_Oxidase"/>
</dbReference>
<dbReference type="GO" id="GO:0050660">
    <property type="term" value="F:flavin adenine dinucleotide binding"/>
    <property type="evidence" value="ECO:0007669"/>
    <property type="project" value="InterPro"/>
</dbReference>
<dbReference type="PANTHER" id="PTHR47470:SF1">
    <property type="entry name" value="FAD-DEPENDENT OXIDOREDUCTASE 2 FAD BINDING DOMAIN-CONTAINING PROTEIN"/>
    <property type="match status" value="1"/>
</dbReference>
<evidence type="ECO:0000256" key="15">
    <source>
        <dbReference type="ARBA" id="ARBA00023235"/>
    </source>
</evidence>
<dbReference type="UniPathway" id="UPA00147"/>
<comment type="pathway">
    <text evidence="4">Energy metabolism; methane degradation.</text>
</comment>
<dbReference type="Proteomes" id="UP000094385">
    <property type="component" value="Unassembled WGS sequence"/>
</dbReference>
<accession>A0A1E3PYZ1</accession>
<comment type="cofactor">
    <cofactor evidence="2">
        <name>FAD</name>
        <dbReference type="ChEBI" id="CHEBI:57692"/>
    </cofactor>
</comment>
<proteinExistence type="inferred from homology"/>
<comment type="catalytic activity">
    <reaction evidence="1">
        <text>a primary alcohol + O2 = an aldehyde + H2O2</text>
        <dbReference type="Rhea" id="RHEA:19829"/>
        <dbReference type="ChEBI" id="CHEBI:15379"/>
        <dbReference type="ChEBI" id="CHEBI:15734"/>
        <dbReference type="ChEBI" id="CHEBI:16240"/>
        <dbReference type="ChEBI" id="CHEBI:17478"/>
        <dbReference type="EC" id="1.1.3.13"/>
    </reaction>
</comment>
<organism evidence="22 23">
    <name type="scientific">Lipomyces starkeyi NRRL Y-11557</name>
    <dbReference type="NCBI Taxonomy" id="675824"/>
    <lineage>
        <taxon>Eukaryota</taxon>
        <taxon>Fungi</taxon>
        <taxon>Dikarya</taxon>
        <taxon>Ascomycota</taxon>
        <taxon>Saccharomycotina</taxon>
        <taxon>Lipomycetes</taxon>
        <taxon>Lipomycetales</taxon>
        <taxon>Lipomycetaceae</taxon>
        <taxon>Lipomyces</taxon>
    </lineage>
</organism>
<evidence type="ECO:0000256" key="9">
    <source>
        <dbReference type="ARBA" id="ARBA00022827"/>
    </source>
</evidence>
<comment type="similarity">
    <text evidence="5">Belongs to the GMC oxidoreductase family.</text>
</comment>
<dbReference type="InterPro" id="IPR036188">
    <property type="entry name" value="FAD/NAD-bd_sf"/>
</dbReference>
<keyword evidence="10" id="KW-0560">Oxidoreductase</keyword>
<evidence type="ECO:0000256" key="6">
    <source>
        <dbReference type="ARBA" id="ARBA00013077"/>
    </source>
</evidence>
<dbReference type="Gene3D" id="3.40.50.1820">
    <property type="entry name" value="alpha/beta hydrolase"/>
    <property type="match status" value="1"/>
</dbReference>
<dbReference type="GO" id="GO:0008203">
    <property type="term" value="P:cholesterol metabolic process"/>
    <property type="evidence" value="ECO:0007669"/>
    <property type="project" value="UniProtKB-KW"/>
</dbReference>
<evidence type="ECO:0000256" key="1">
    <source>
        <dbReference type="ARBA" id="ARBA00001411"/>
    </source>
</evidence>
<sequence length="1238" mass="137327">MSFSPEQGSYPRIGLSVPQMKPFYEVVVVGSGYGAGVAASRMARTGHSVAVLEKGIERWPGEFPEDVTDAIPEVHVSAPYQDVETGKRNGLYHLYIGNEQNAFVGEGLGGTSHLNANVALRMDDLTERMDIWPPEIKAEGLSKYYDRAEQMLRPNKYPEDWPVLKKLSTLERQATQLGPDYSSRFGRAPITVTFDDGLNAAGVHQNASTLTGNDCTGINDGSKTTTLVTYIADAWNHGAEIFCSCEVTYVKYIESTKKWAVFYRWLQPGRQDFSDEFSTQPFFVLTNTVFLGAGALGSTEIIMRSKAIGLPVSDNAGRSYSGNGDILAFGYNLGDGECNAIGMGPNDPKKRPITEQVGPCITGIIDMRNNPEVLNRYVIEEGVAPFALWPFLQSLFDLTPDKVQPHRNPLQEIAARARVIQSRFGGPFVGALNRTMMYLIMSHDDNQGILSLHNDKLRIAFDGVGDTSRVRELQETLARMTVRNGGIFVPGPFETPIARNGLITVHSIGGCVMGTDGSNGVTNHKGQVFKYSDGKRKTEVHTGLYVVDGAVIPAALGVNPFLTITAIAERTVEFAAKDRGWVISPRRITQAINFKMPAYAPPRPLRQVARNLEAAHRGFLTPFPSQGGIAFSEVMKGYFGTDLLSDDYRTAESQGRSSSSTMEFFLTIIAYDLHALVSLDDHSADIVGTVSCRALSADPLLVCPGSRFRLFSRDLNHVSTENLAYDLNLLATDGSKYKFEGHKIVDTRSMLNAALVWKATTTLYVTVSTVEDKGDLKAGTVMGRGILHLGVSDFVKELTGFAAWANLPENINFLPGLARLRQQLASFQISTQFVMYFARHVAEHFLPPMLQYPGSNKDMEYPTTSVKHEQWYVTTKDGGTVRMHRWNAGRKGPILLVPGASVTYEIFGTNLIPTNFVTFLTDRGYDVFSLDHRLSPTIRASTGQIAMESVRFDVEAAVSETRRYTGCINISAVVHCAGSVATFIGLLDGTISGVGHVVASQVAMHPVAASVNWLKAHLYLAPIVNRVLGVDYLEVNSTPRGLKQIAIDQALRLYPVGKFSEICGSTVCHRSSLWFGLLWHHANLNDALHSNLDKIIGGVNMTTLRQLIDMTIKKQLLNIRREKVYVTPNNARKNLNFPITFIHGDKNQTYDLESTDADYNFLRNVNGPDWYRRKVFQNYGHLDTWFGVEAYKDIYPWVLEDIEYWADKNKIGYLAVSDETLHEKYEMLQEKLEILHKE</sequence>
<dbReference type="AlphaFoldDB" id="A0A1E3PYZ1"/>
<evidence type="ECO:0000256" key="19">
    <source>
        <dbReference type="ARBA" id="ARBA00049744"/>
    </source>
</evidence>
<evidence type="ECO:0000256" key="2">
    <source>
        <dbReference type="ARBA" id="ARBA00001974"/>
    </source>
</evidence>
<evidence type="ECO:0000256" key="12">
    <source>
        <dbReference type="ARBA" id="ARBA00023098"/>
    </source>
</evidence>
<keyword evidence="9" id="KW-0274">FAD</keyword>
<evidence type="ECO:0000256" key="17">
    <source>
        <dbReference type="ARBA" id="ARBA00049645"/>
    </source>
</evidence>
<dbReference type="InterPro" id="IPR029058">
    <property type="entry name" value="AB_hydrolase_fold"/>
</dbReference>
<evidence type="ECO:0000256" key="10">
    <source>
        <dbReference type="ARBA" id="ARBA00023002"/>
    </source>
</evidence>
<keyword evidence="23" id="KW-1185">Reference proteome</keyword>
<evidence type="ECO:0000256" key="4">
    <source>
        <dbReference type="ARBA" id="ARBA00005144"/>
    </source>
</evidence>